<dbReference type="Proteomes" id="UP001156691">
    <property type="component" value="Unassembled WGS sequence"/>
</dbReference>
<dbReference type="Pfam" id="PF07323">
    <property type="entry name" value="DUF1465"/>
    <property type="match status" value="1"/>
</dbReference>
<reference evidence="2" key="1">
    <citation type="journal article" date="2019" name="Int. J. Syst. Evol. Microbiol.">
        <title>The Global Catalogue of Microorganisms (GCM) 10K type strain sequencing project: providing services to taxonomists for standard genome sequencing and annotation.</title>
        <authorList>
            <consortium name="The Broad Institute Genomics Platform"/>
            <consortium name="The Broad Institute Genome Sequencing Center for Infectious Disease"/>
            <person name="Wu L."/>
            <person name="Ma J."/>
        </authorList>
    </citation>
    <scope>NUCLEOTIDE SEQUENCE [LARGE SCALE GENOMIC DNA]</scope>
    <source>
        <strain evidence="2">NBRC 112416</strain>
    </source>
</reference>
<comment type="caution">
    <text evidence="1">The sequence shown here is derived from an EMBL/GenBank/DDBJ whole genome shotgun (WGS) entry which is preliminary data.</text>
</comment>
<dbReference type="InterPro" id="IPR010848">
    <property type="entry name" value="DUF1465"/>
</dbReference>
<evidence type="ECO:0008006" key="3">
    <source>
        <dbReference type="Google" id="ProtNLM"/>
    </source>
</evidence>
<name>A0ABQ5WAI2_9HYPH</name>
<accession>A0ABQ5WAI2</accession>
<evidence type="ECO:0000313" key="1">
    <source>
        <dbReference type="EMBL" id="GLQ56842.1"/>
    </source>
</evidence>
<keyword evidence="2" id="KW-1185">Reference proteome</keyword>
<dbReference type="EMBL" id="BSNS01000022">
    <property type="protein sequence ID" value="GLQ56842.1"/>
    <property type="molecule type" value="Genomic_DNA"/>
</dbReference>
<evidence type="ECO:0000313" key="2">
    <source>
        <dbReference type="Proteomes" id="UP001156691"/>
    </source>
</evidence>
<dbReference type="Gene3D" id="1.10.8.930">
    <property type="entry name" value="Protein of unknown function DUF1465"/>
    <property type="match status" value="1"/>
</dbReference>
<gene>
    <name evidence="1" type="ORF">GCM10010862_41010</name>
</gene>
<dbReference type="InterPro" id="IPR038301">
    <property type="entry name" value="AraC-like_sf"/>
</dbReference>
<organism evidence="1 2">
    <name type="scientific">Devosia nitrariae</name>
    <dbReference type="NCBI Taxonomy" id="2071872"/>
    <lineage>
        <taxon>Bacteria</taxon>
        <taxon>Pseudomonadati</taxon>
        <taxon>Pseudomonadota</taxon>
        <taxon>Alphaproteobacteria</taxon>
        <taxon>Hyphomicrobiales</taxon>
        <taxon>Devosiaceae</taxon>
        <taxon>Devosia</taxon>
    </lineage>
</organism>
<sequence length="173" mass="19044">MAEAGESKPAVALGPRIVAAGGFDALYREGMALIEQVASYLDGDGRADSRLLARETSFLYASESMRLTTRLMQLASWLLLQRAVNEGEITPENARVEKEKVKFSATPSQRGGPGYEHLPAMLLDYIARGDRLFERVLQFDRLERGSMPELDPGTANSIADQLNRLKAAFGRPD</sequence>
<dbReference type="RefSeq" id="WP_284342239.1">
    <property type="nucleotide sequence ID" value="NZ_BSNS01000022.1"/>
</dbReference>
<protein>
    <recommendedName>
        <fullName evidence="3">Regulator of CtrA degradation</fullName>
    </recommendedName>
</protein>
<proteinExistence type="predicted"/>